<feature type="transmembrane region" description="Helical" evidence="7">
    <location>
        <begin position="50"/>
        <end position="71"/>
    </location>
</feature>
<evidence type="ECO:0000256" key="1">
    <source>
        <dbReference type="ARBA" id="ARBA00004127"/>
    </source>
</evidence>
<dbReference type="GO" id="GO:0006643">
    <property type="term" value="P:membrane lipid metabolic process"/>
    <property type="evidence" value="ECO:0007669"/>
    <property type="project" value="TreeGrafter"/>
</dbReference>
<dbReference type="Pfam" id="PF04116">
    <property type="entry name" value="FA_hydroxylase"/>
    <property type="match status" value="1"/>
</dbReference>
<gene>
    <name evidence="9" type="ORF">GJQ55_05250</name>
</gene>
<dbReference type="EMBL" id="CP046056">
    <property type="protein sequence ID" value="QQD23923.1"/>
    <property type="molecule type" value="Genomic_DNA"/>
</dbReference>
<keyword evidence="5" id="KW-0443">Lipid metabolism</keyword>
<proteinExistence type="predicted"/>
<evidence type="ECO:0000256" key="4">
    <source>
        <dbReference type="ARBA" id="ARBA00023002"/>
    </source>
</evidence>
<dbReference type="Proteomes" id="UP000596074">
    <property type="component" value="Chromosome"/>
</dbReference>
<dbReference type="GO" id="GO:0016020">
    <property type="term" value="C:membrane"/>
    <property type="evidence" value="ECO:0007669"/>
    <property type="project" value="GOC"/>
</dbReference>
<name>A0A9X7YNB9_9GAMM</name>
<evidence type="ECO:0000256" key="7">
    <source>
        <dbReference type="SAM" id="Phobius"/>
    </source>
</evidence>
<dbReference type="InterPro" id="IPR051689">
    <property type="entry name" value="Sterol_desaturase/TMEM195"/>
</dbReference>
<feature type="domain" description="Fatty acid hydroxylase" evidence="8">
    <location>
        <begin position="89"/>
        <end position="223"/>
    </location>
</feature>
<reference evidence="9 10" key="1">
    <citation type="submission" date="2019-11" db="EMBL/GenBank/DDBJ databases">
        <title>Venatorbacter sp. nov. a predator of Campylobacter and other Gram-negative bacteria.</title>
        <authorList>
            <person name="Saeedi A."/>
            <person name="Cummings N.J."/>
            <person name="Connerton I.F."/>
            <person name="Connerton P.L."/>
        </authorList>
    </citation>
    <scope>NUCLEOTIDE SEQUENCE [LARGE SCALE GENOMIC DNA]</scope>
    <source>
        <strain evidence="9">XL5</strain>
    </source>
</reference>
<sequence length="299" mass="35101">MQDVLHALLFIALFGVIFLAVMVAENVYARRHGRPGLYRWPETLANITTGFSYKVVDGIAIALFIQAFYLWVYDRGLQWNPELSFWSVLALVVFIDFCFYLNHVLMHKVRWFWNVHVTHHSSEHMNFSTALRQNFTFALSGSWLLWWIPAALLGFDKNWVLIAIEANLVYQFFLHTEQVRTLGWLEKIFNTPSHHRVHHGRNPKQIDTNFGGIFILWDKLFGTFRAEADAGEIQYGVTRMPDHPHNPWHLQVHDWVAMFRDVRRYKDLRILYKHPDWVTERYGTPPPAAQGKNNSALPT</sequence>
<protein>
    <submittedName>
        <fullName evidence="9">Sterol desaturase family protein</fullName>
    </submittedName>
</protein>
<dbReference type="AlphaFoldDB" id="A0A9X7YNB9"/>
<dbReference type="GO" id="GO:0050479">
    <property type="term" value="F:glyceryl-ether monooxygenase activity"/>
    <property type="evidence" value="ECO:0007669"/>
    <property type="project" value="TreeGrafter"/>
</dbReference>
<keyword evidence="2 7" id="KW-0812">Transmembrane</keyword>
<feature type="transmembrane region" description="Helical" evidence="7">
    <location>
        <begin position="135"/>
        <end position="155"/>
    </location>
</feature>
<comment type="subcellular location">
    <subcellularLocation>
        <location evidence="1">Endomembrane system</location>
        <topology evidence="1">Multi-pass membrane protein</topology>
    </subcellularLocation>
</comment>
<accession>A0A9X7YNB9</accession>
<dbReference type="PANTHER" id="PTHR21624">
    <property type="entry name" value="STEROL DESATURASE-RELATED PROTEIN"/>
    <property type="match status" value="1"/>
</dbReference>
<dbReference type="KEGG" id="vcw:GJQ55_05250"/>
<dbReference type="PANTHER" id="PTHR21624:SF1">
    <property type="entry name" value="ALKYLGLYCEROL MONOOXYGENASE"/>
    <property type="match status" value="1"/>
</dbReference>
<dbReference type="GO" id="GO:0005506">
    <property type="term" value="F:iron ion binding"/>
    <property type="evidence" value="ECO:0007669"/>
    <property type="project" value="InterPro"/>
</dbReference>
<evidence type="ECO:0000256" key="3">
    <source>
        <dbReference type="ARBA" id="ARBA00022989"/>
    </source>
</evidence>
<organism evidence="9 10">
    <name type="scientific">Venatoribacter cucullus</name>
    <dbReference type="NCBI Taxonomy" id="2661630"/>
    <lineage>
        <taxon>Bacteria</taxon>
        <taxon>Pseudomonadati</taxon>
        <taxon>Pseudomonadota</taxon>
        <taxon>Gammaproteobacteria</taxon>
        <taxon>Oceanospirillales</taxon>
        <taxon>Oceanospirillaceae</taxon>
        <taxon>Venatoribacter</taxon>
    </lineage>
</organism>
<dbReference type="RefSeq" id="WP_228346467.1">
    <property type="nucleotide sequence ID" value="NZ_CP046056.1"/>
</dbReference>
<feature type="transmembrane region" description="Helical" evidence="7">
    <location>
        <begin position="83"/>
        <end position="101"/>
    </location>
</feature>
<dbReference type="GO" id="GO:0012505">
    <property type="term" value="C:endomembrane system"/>
    <property type="evidence" value="ECO:0007669"/>
    <property type="project" value="UniProtKB-SubCell"/>
</dbReference>
<keyword evidence="3 7" id="KW-1133">Transmembrane helix</keyword>
<keyword evidence="10" id="KW-1185">Reference proteome</keyword>
<evidence type="ECO:0000313" key="10">
    <source>
        <dbReference type="Proteomes" id="UP000596074"/>
    </source>
</evidence>
<keyword evidence="4" id="KW-0560">Oxidoreductase</keyword>
<evidence type="ECO:0000256" key="2">
    <source>
        <dbReference type="ARBA" id="ARBA00022692"/>
    </source>
</evidence>
<keyword evidence="6 7" id="KW-0472">Membrane</keyword>
<evidence type="ECO:0000313" key="9">
    <source>
        <dbReference type="EMBL" id="QQD23923.1"/>
    </source>
</evidence>
<dbReference type="InterPro" id="IPR006694">
    <property type="entry name" value="Fatty_acid_hydroxylase"/>
</dbReference>
<evidence type="ECO:0000259" key="8">
    <source>
        <dbReference type="Pfam" id="PF04116"/>
    </source>
</evidence>
<evidence type="ECO:0000256" key="5">
    <source>
        <dbReference type="ARBA" id="ARBA00023098"/>
    </source>
</evidence>
<evidence type="ECO:0000256" key="6">
    <source>
        <dbReference type="ARBA" id="ARBA00023136"/>
    </source>
</evidence>
<feature type="transmembrane region" description="Helical" evidence="7">
    <location>
        <begin position="6"/>
        <end position="29"/>
    </location>
</feature>
<dbReference type="GO" id="GO:0008610">
    <property type="term" value="P:lipid biosynthetic process"/>
    <property type="evidence" value="ECO:0007669"/>
    <property type="project" value="InterPro"/>
</dbReference>